<dbReference type="GO" id="GO:0004659">
    <property type="term" value="F:prenyltransferase activity"/>
    <property type="evidence" value="ECO:0007669"/>
    <property type="project" value="TreeGrafter"/>
</dbReference>
<feature type="compositionally biased region" description="Low complexity" evidence="1">
    <location>
        <begin position="711"/>
        <end position="727"/>
    </location>
</feature>
<dbReference type="GO" id="GO:0008299">
    <property type="term" value="P:isoprenoid biosynthetic process"/>
    <property type="evidence" value="ECO:0007669"/>
    <property type="project" value="TreeGrafter"/>
</dbReference>
<dbReference type="AlphaFoldDB" id="A0A1D2M7Z9"/>
<gene>
    <name evidence="2" type="ORF">Ocin01_17577</name>
</gene>
<dbReference type="GO" id="GO:1990234">
    <property type="term" value="C:transferase complex"/>
    <property type="evidence" value="ECO:0007669"/>
    <property type="project" value="TreeGrafter"/>
</dbReference>
<keyword evidence="3" id="KW-1185">Reference proteome</keyword>
<dbReference type="PANTHER" id="PTHR12001">
    <property type="entry name" value="GERANYLGERANYL PYROPHOSPHATE SYNTHASE"/>
    <property type="match status" value="1"/>
</dbReference>
<dbReference type="EMBL" id="LJIJ01002906">
    <property type="protein sequence ID" value="ODM89106.1"/>
    <property type="molecule type" value="Genomic_DNA"/>
</dbReference>
<name>A0A1D2M7Z9_ORCCI</name>
<organism evidence="2 3">
    <name type="scientific">Orchesella cincta</name>
    <name type="common">Springtail</name>
    <name type="synonym">Podura cincta</name>
    <dbReference type="NCBI Taxonomy" id="48709"/>
    <lineage>
        <taxon>Eukaryota</taxon>
        <taxon>Metazoa</taxon>
        <taxon>Ecdysozoa</taxon>
        <taxon>Arthropoda</taxon>
        <taxon>Hexapoda</taxon>
        <taxon>Collembola</taxon>
        <taxon>Entomobryomorpha</taxon>
        <taxon>Entomobryoidea</taxon>
        <taxon>Orchesellidae</taxon>
        <taxon>Orchesellinae</taxon>
        <taxon>Orchesella</taxon>
    </lineage>
</organism>
<proteinExistence type="predicted"/>
<evidence type="ECO:0000313" key="3">
    <source>
        <dbReference type="Proteomes" id="UP000094527"/>
    </source>
</evidence>
<sequence>MFTTSKCLLIVNRTNRYIQSRSIRKSSHLKYSAASVEGISSKFQVKRSHSHNIIAAATAEPFDDKVLPEKYFGSTMRIEYPDNIITSKKVKMDELIRRAEDLLKCRFHRSRSSPIGVGISLSDDDPRHFHLLPDWFQNDSSFVTSKIPGLLGSGHPILRLKKNIDADDEEHSLTLLSSNVQWRAFVMLLVAKAFGMSKEIQQGDKKLQELVDAKQRSLSEISEMMHFAFSLHRTMVEINHSNMKDVPMEEESALHLGNKIATLLGDLLMSRTSKGLSSLRNHEVTELMSDAIGDFSESEILRRRHLDFFKPVPSESAEVFKEFAESKDKSKHHELPSFETWHSRVSLDISSLIGRSCLCSTKLSQHDEGANKLAFSIGHQIGLVMQAYSDLEHYIRASHIGHSTLDLCTLPVVFHFNSDSVDRAYRPIDINEVYRKVMSSPDVIERTQNALEHLKQDALELISKLPRARIRESCVRIPPPEEKPASPPTGETLHLQTGACKLKLTNKHHVGPGGDNNSTQIQPQPPPILLAQEINNNSSQFQPGVLQQFQLYSADVQEGNPSSTSQQTFAATSPRIQLNPVSLSNVIPTSPPTETSPPQFQLVQQNVGYMQANDPTCHQVIDAIQYSPRMAQSYPAYSTVSVMADPQTIIGTINHQDQFNQNASYPVEFPYFSFTTQDTSSQPTSVTIIQTNPAAYDQQISSTRPSNASLPSHSQSQFNSNQNQPKPSTLPPVGYFNSGPPVNEREQTFPNPNGNSKANQASYNPGYYVNLGSWK</sequence>
<dbReference type="PANTHER" id="PTHR12001:SF55">
    <property type="entry name" value="ALL TRANS-POLYPRENYL-DIPHOSPHATE SYNTHASE PDSS2"/>
    <property type="match status" value="1"/>
</dbReference>
<comment type="caution">
    <text evidence="2">The sequence shown here is derived from an EMBL/GenBank/DDBJ whole genome shotgun (WGS) entry which is preliminary data.</text>
</comment>
<reference evidence="2 3" key="1">
    <citation type="journal article" date="2016" name="Genome Biol. Evol.">
        <title>Gene Family Evolution Reflects Adaptation to Soil Environmental Stressors in the Genome of the Collembolan Orchesella cincta.</title>
        <authorList>
            <person name="Faddeeva-Vakhrusheva A."/>
            <person name="Derks M.F."/>
            <person name="Anvar S.Y."/>
            <person name="Agamennone V."/>
            <person name="Suring W."/>
            <person name="Smit S."/>
            <person name="van Straalen N.M."/>
            <person name="Roelofs D."/>
        </authorList>
    </citation>
    <scope>NUCLEOTIDE SEQUENCE [LARGE SCALE GENOMIC DNA]</scope>
    <source>
        <tissue evidence="2">Mixed pool</tissue>
    </source>
</reference>
<dbReference type="OrthoDB" id="9983019at2759"/>
<evidence type="ECO:0000256" key="1">
    <source>
        <dbReference type="SAM" id="MobiDB-lite"/>
    </source>
</evidence>
<dbReference type="GO" id="GO:0005739">
    <property type="term" value="C:mitochondrion"/>
    <property type="evidence" value="ECO:0007669"/>
    <property type="project" value="TreeGrafter"/>
</dbReference>
<dbReference type="STRING" id="48709.A0A1D2M7Z9"/>
<dbReference type="Proteomes" id="UP000094527">
    <property type="component" value="Unassembled WGS sequence"/>
</dbReference>
<protein>
    <submittedName>
        <fullName evidence="2">Decaprenyl-diphosphate synthase subunit 2</fullName>
    </submittedName>
</protein>
<dbReference type="Gene3D" id="1.10.600.10">
    <property type="entry name" value="Farnesyl Diphosphate Synthase"/>
    <property type="match status" value="1"/>
</dbReference>
<dbReference type="SUPFAM" id="SSF48576">
    <property type="entry name" value="Terpenoid synthases"/>
    <property type="match status" value="1"/>
</dbReference>
<feature type="compositionally biased region" description="Polar residues" evidence="1">
    <location>
        <begin position="699"/>
        <end position="710"/>
    </location>
</feature>
<feature type="region of interest" description="Disordered" evidence="1">
    <location>
        <begin position="699"/>
        <end position="775"/>
    </location>
</feature>
<dbReference type="InterPro" id="IPR008949">
    <property type="entry name" value="Isoprenoid_synthase_dom_sf"/>
</dbReference>
<evidence type="ECO:0000313" key="2">
    <source>
        <dbReference type="EMBL" id="ODM89106.1"/>
    </source>
</evidence>
<dbReference type="GO" id="GO:0006744">
    <property type="term" value="P:ubiquinone biosynthetic process"/>
    <property type="evidence" value="ECO:0007669"/>
    <property type="project" value="TreeGrafter"/>
</dbReference>
<accession>A0A1D2M7Z9</accession>
<feature type="compositionally biased region" description="Polar residues" evidence="1">
    <location>
        <begin position="748"/>
        <end position="763"/>
    </location>
</feature>